<dbReference type="OrthoDB" id="2598858at2"/>
<dbReference type="STRING" id="44252.DJ90_4995"/>
<feature type="transmembrane region" description="Helical" evidence="1">
    <location>
        <begin position="51"/>
        <end position="73"/>
    </location>
</feature>
<protein>
    <submittedName>
        <fullName evidence="2">Uncharacterized protein</fullName>
    </submittedName>
</protein>
<dbReference type="AlphaFoldDB" id="A0A090ZDQ7"/>
<dbReference type="GeneID" id="77007347"/>
<gene>
    <name evidence="2" type="ORF">DJ90_4995</name>
    <name evidence="3" type="ORF">GNQ08_13695</name>
</gene>
<keyword evidence="1" id="KW-1133">Transmembrane helix</keyword>
<evidence type="ECO:0000313" key="3">
    <source>
        <dbReference type="EMBL" id="MUG23453.1"/>
    </source>
</evidence>
<name>A0A090ZDQ7_PAEMA</name>
<accession>A0A090ZDQ7</accession>
<keyword evidence="4" id="KW-1185">Reference proteome</keyword>
<dbReference type="HOGENOM" id="CLU_131494_0_0_9"/>
<sequence>MASFDRKVERNQLRMQKKGKGPNLGSGQGGRNARSVLGPNGEGDVFKGRNFILPIVLFLLALLYASVGIIGNSAEVNTMMYWITIILYAVLALAIFLRKPYLRINKSWLYTSKFNRDKSLDAGNISKIIVSRNKIVIEPKIRDAKWVFYRTRNRFDTEAMAARLELYANTHHVKLVKE</sequence>
<keyword evidence="1" id="KW-0812">Transmembrane</keyword>
<evidence type="ECO:0000313" key="2">
    <source>
        <dbReference type="EMBL" id="KFN08772.1"/>
    </source>
</evidence>
<reference evidence="2 4" key="1">
    <citation type="submission" date="2014-04" db="EMBL/GenBank/DDBJ databases">
        <authorList>
            <person name="Bishop-Lilly K.A."/>
            <person name="Broomall S.M."/>
            <person name="Chain P.S."/>
            <person name="Chertkov O."/>
            <person name="Coyne S.R."/>
            <person name="Daligault H.E."/>
            <person name="Davenport K.W."/>
            <person name="Erkkila T."/>
            <person name="Frey K.G."/>
            <person name="Gibbons H.S."/>
            <person name="Gu W."/>
            <person name="Jaissle J."/>
            <person name="Johnson S.L."/>
            <person name="Koroleva G.I."/>
            <person name="Ladner J.T."/>
            <person name="Lo C.-C."/>
            <person name="Minogue T.D."/>
            <person name="Munk C."/>
            <person name="Palacios G.F."/>
            <person name="Redden C.L."/>
            <person name="Rosenzweig C.N."/>
            <person name="Scholz M.B."/>
            <person name="Teshima H."/>
            <person name="Xu Y."/>
        </authorList>
    </citation>
    <scope>NUCLEOTIDE SEQUENCE [LARGE SCALE GENOMIC DNA]</scope>
    <source>
        <strain evidence="2 4">8244</strain>
    </source>
</reference>
<dbReference type="RefSeq" id="WP_036623127.1">
    <property type="nucleotide sequence ID" value="NZ_BGML01000003.1"/>
</dbReference>
<comment type="caution">
    <text evidence="2">The sequence shown here is derived from an EMBL/GenBank/DDBJ whole genome shotgun (WGS) entry which is preliminary data.</text>
</comment>
<evidence type="ECO:0000256" key="1">
    <source>
        <dbReference type="SAM" id="Phobius"/>
    </source>
</evidence>
<dbReference type="EMBL" id="JMQA01000026">
    <property type="protein sequence ID" value="KFN08772.1"/>
    <property type="molecule type" value="Genomic_DNA"/>
</dbReference>
<proteinExistence type="predicted"/>
<dbReference type="Proteomes" id="UP000442469">
    <property type="component" value="Unassembled WGS sequence"/>
</dbReference>
<evidence type="ECO:0000313" key="5">
    <source>
        <dbReference type="Proteomes" id="UP000442469"/>
    </source>
</evidence>
<feature type="transmembrane region" description="Helical" evidence="1">
    <location>
        <begin position="79"/>
        <end position="97"/>
    </location>
</feature>
<reference evidence="3 5" key="2">
    <citation type="submission" date="2019-11" db="EMBL/GenBank/DDBJ databases">
        <title>Draft genome sequences of five Paenibacillus species of dairy origin.</title>
        <authorList>
            <person name="Olajide A.M."/>
            <person name="Chen S."/>
            <person name="Lapointe G."/>
        </authorList>
    </citation>
    <scope>NUCLEOTIDE SEQUENCE [LARGE SCALE GENOMIC DNA]</scope>
    <source>
        <strain evidence="3 5">3CT49</strain>
    </source>
</reference>
<dbReference type="PATRIC" id="fig|44252.3.peg.2913"/>
<organism evidence="2 4">
    <name type="scientific">Paenibacillus macerans</name>
    <name type="common">Bacillus macerans</name>
    <dbReference type="NCBI Taxonomy" id="44252"/>
    <lineage>
        <taxon>Bacteria</taxon>
        <taxon>Bacillati</taxon>
        <taxon>Bacillota</taxon>
        <taxon>Bacilli</taxon>
        <taxon>Bacillales</taxon>
        <taxon>Paenibacillaceae</taxon>
        <taxon>Paenibacillus</taxon>
    </lineage>
</organism>
<dbReference type="Proteomes" id="UP000029278">
    <property type="component" value="Unassembled WGS sequence"/>
</dbReference>
<evidence type="ECO:0000313" key="4">
    <source>
        <dbReference type="Proteomes" id="UP000029278"/>
    </source>
</evidence>
<dbReference type="EMBL" id="WNZZ01000008">
    <property type="protein sequence ID" value="MUG23453.1"/>
    <property type="molecule type" value="Genomic_DNA"/>
</dbReference>
<keyword evidence="1" id="KW-0472">Membrane</keyword>